<feature type="region of interest" description="Disordered" evidence="1">
    <location>
        <begin position="73"/>
        <end position="96"/>
    </location>
</feature>
<organism evidence="2">
    <name type="scientific">marine sediment metagenome</name>
    <dbReference type="NCBI Taxonomy" id="412755"/>
    <lineage>
        <taxon>unclassified sequences</taxon>
        <taxon>metagenomes</taxon>
        <taxon>ecological metagenomes</taxon>
    </lineage>
</organism>
<proteinExistence type="predicted"/>
<protein>
    <recommendedName>
        <fullName evidence="3">Recombination endonuclease VII</fullName>
    </recommendedName>
</protein>
<dbReference type="EMBL" id="LAZR01041788">
    <property type="protein sequence ID" value="KKL11109.1"/>
    <property type="molecule type" value="Genomic_DNA"/>
</dbReference>
<evidence type="ECO:0008006" key="3">
    <source>
        <dbReference type="Google" id="ProtNLM"/>
    </source>
</evidence>
<gene>
    <name evidence="2" type="ORF">LCGC14_2549140</name>
</gene>
<evidence type="ECO:0000313" key="2">
    <source>
        <dbReference type="EMBL" id="KKL11109.1"/>
    </source>
</evidence>
<accession>A0A0F9AN95</accession>
<reference evidence="2" key="1">
    <citation type="journal article" date="2015" name="Nature">
        <title>Complex archaea that bridge the gap between prokaryotes and eukaryotes.</title>
        <authorList>
            <person name="Spang A."/>
            <person name="Saw J.H."/>
            <person name="Jorgensen S.L."/>
            <person name="Zaremba-Niedzwiedzka K."/>
            <person name="Martijn J."/>
            <person name="Lind A.E."/>
            <person name="van Eijk R."/>
            <person name="Schleper C."/>
            <person name="Guy L."/>
            <person name="Ettema T.J."/>
        </authorList>
    </citation>
    <scope>NUCLEOTIDE SEQUENCE</scope>
</reference>
<dbReference type="InterPro" id="IPR004211">
    <property type="entry name" value="Endonuclease_7"/>
</dbReference>
<dbReference type="Pfam" id="PF02945">
    <property type="entry name" value="Endonuclease_7"/>
    <property type="match status" value="1"/>
</dbReference>
<sequence length="203" mass="23020">CSVDLGAAMDILKAIRWQARIAWHSMFGHPRPWRVLEQGMFCDRCGEEIRLSPMWDGICVQCAPGYAAEAQRRVEENNSGLQADHRPSRVKTSSDFNQSEYQRDYYLRTKYRITLDQYNEILLSQGGLCAICGGQEHARDRRGFIKPLSVDHNHEEKKGEVRGLLCSSCNTAIGQLDHDSDRLRAAAQYLEDPPARKILEGPG</sequence>
<dbReference type="AlphaFoldDB" id="A0A0F9AN95"/>
<dbReference type="SUPFAM" id="SSF54060">
    <property type="entry name" value="His-Me finger endonucleases"/>
    <property type="match status" value="1"/>
</dbReference>
<dbReference type="InterPro" id="IPR038563">
    <property type="entry name" value="Endonuclease_7_sf"/>
</dbReference>
<name>A0A0F9AN95_9ZZZZ</name>
<dbReference type="Gene3D" id="3.40.1800.10">
    <property type="entry name" value="His-Me finger endonucleases"/>
    <property type="match status" value="1"/>
</dbReference>
<evidence type="ECO:0000256" key="1">
    <source>
        <dbReference type="SAM" id="MobiDB-lite"/>
    </source>
</evidence>
<feature type="non-terminal residue" evidence="2">
    <location>
        <position position="1"/>
    </location>
</feature>
<comment type="caution">
    <text evidence="2">The sequence shown here is derived from an EMBL/GenBank/DDBJ whole genome shotgun (WGS) entry which is preliminary data.</text>
</comment>
<dbReference type="InterPro" id="IPR044925">
    <property type="entry name" value="His-Me_finger_sf"/>
</dbReference>